<evidence type="ECO:0000313" key="11">
    <source>
        <dbReference type="Proteomes" id="UP000280346"/>
    </source>
</evidence>
<keyword evidence="5" id="KW-0808">Transferase</keyword>
<feature type="repeat" description="TPR" evidence="8">
    <location>
        <begin position="106"/>
        <end position="139"/>
    </location>
</feature>
<dbReference type="GO" id="GO:0097363">
    <property type="term" value="F:protein O-acetylglucosaminyltransferase activity"/>
    <property type="evidence" value="ECO:0007669"/>
    <property type="project" value="UniProtKB-EC"/>
</dbReference>
<dbReference type="AlphaFoldDB" id="A0A3S0WTM9"/>
<dbReference type="EMBL" id="RZIJ01000015">
    <property type="protein sequence ID" value="RUQ68170.1"/>
    <property type="molecule type" value="Genomic_DNA"/>
</dbReference>
<dbReference type="Pfam" id="PF13414">
    <property type="entry name" value="TPR_11"/>
    <property type="match status" value="1"/>
</dbReference>
<protein>
    <recommendedName>
        <fullName evidence="3">protein O-GlcNAc transferase</fullName>
        <ecNumber evidence="3">2.4.1.255</ecNumber>
    </recommendedName>
</protein>
<dbReference type="SMART" id="SM00028">
    <property type="entry name" value="TPR"/>
    <property type="match status" value="9"/>
</dbReference>
<keyword evidence="4" id="KW-0328">Glycosyltransferase</keyword>
<comment type="pathway">
    <text evidence="1">Protein modification; protein glycosylation.</text>
</comment>
<reference evidence="10 11" key="1">
    <citation type="submission" date="2018-12" db="EMBL/GenBank/DDBJ databases">
        <authorList>
            <person name="Yang Y."/>
        </authorList>
    </citation>
    <scope>NUCLEOTIDE SEQUENCE [LARGE SCALE GENOMIC DNA]</scope>
    <source>
        <strain evidence="10 11">GSF71</strain>
    </source>
</reference>
<dbReference type="Pfam" id="PF14559">
    <property type="entry name" value="TPR_19"/>
    <property type="match status" value="2"/>
</dbReference>
<dbReference type="InterPro" id="IPR011990">
    <property type="entry name" value="TPR-like_helical_dom_sf"/>
</dbReference>
<evidence type="ECO:0000256" key="6">
    <source>
        <dbReference type="ARBA" id="ARBA00022737"/>
    </source>
</evidence>
<dbReference type="RefSeq" id="WP_127000684.1">
    <property type="nucleotide sequence ID" value="NZ_JBNPXW010000013.1"/>
</dbReference>
<evidence type="ECO:0000256" key="4">
    <source>
        <dbReference type="ARBA" id="ARBA00022676"/>
    </source>
</evidence>
<dbReference type="Gene3D" id="3.40.50.2000">
    <property type="entry name" value="Glycogen Phosphorylase B"/>
    <property type="match status" value="1"/>
</dbReference>
<feature type="repeat" description="TPR" evidence="8">
    <location>
        <begin position="72"/>
        <end position="105"/>
    </location>
</feature>
<dbReference type="InterPro" id="IPR051939">
    <property type="entry name" value="Glycosyltr_41/O-GlcNAc_trsf"/>
</dbReference>
<comment type="caution">
    <text evidence="10">The sequence shown here is derived from an EMBL/GenBank/DDBJ whole genome shotgun (WGS) entry which is preliminary data.</text>
</comment>
<keyword evidence="7 8" id="KW-0802">TPR repeat</keyword>
<keyword evidence="11" id="KW-1185">Reference proteome</keyword>
<evidence type="ECO:0000313" key="10">
    <source>
        <dbReference type="EMBL" id="RUQ68170.1"/>
    </source>
</evidence>
<evidence type="ECO:0000256" key="1">
    <source>
        <dbReference type="ARBA" id="ARBA00004922"/>
    </source>
</evidence>
<feature type="repeat" description="TPR" evidence="8">
    <location>
        <begin position="242"/>
        <end position="275"/>
    </location>
</feature>
<feature type="repeat" description="TPR" evidence="8">
    <location>
        <begin position="174"/>
        <end position="207"/>
    </location>
</feature>
<comment type="similarity">
    <text evidence="2">Belongs to the glycosyltransferase 41 family. O-GlcNAc transferase subfamily.</text>
</comment>
<dbReference type="SUPFAM" id="SSF48452">
    <property type="entry name" value="TPR-like"/>
    <property type="match status" value="2"/>
</dbReference>
<dbReference type="Gene3D" id="1.25.40.10">
    <property type="entry name" value="Tetratricopeptide repeat domain"/>
    <property type="match status" value="5"/>
</dbReference>
<evidence type="ECO:0000256" key="7">
    <source>
        <dbReference type="ARBA" id="ARBA00022803"/>
    </source>
</evidence>
<accession>A0A3S0WTM9</accession>
<evidence type="ECO:0000256" key="8">
    <source>
        <dbReference type="PROSITE-ProRule" id="PRU00339"/>
    </source>
</evidence>
<dbReference type="InterPro" id="IPR019734">
    <property type="entry name" value="TPR_rpt"/>
</dbReference>
<dbReference type="PANTHER" id="PTHR44835:SF1">
    <property type="entry name" value="PROTEIN O-GLCNAC TRANSFERASE"/>
    <property type="match status" value="1"/>
</dbReference>
<feature type="domain" description="O-GlcNAc transferase C-terminal" evidence="9">
    <location>
        <begin position="532"/>
        <end position="700"/>
    </location>
</feature>
<dbReference type="OrthoDB" id="146908at2"/>
<dbReference type="Gene3D" id="3.40.50.11380">
    <property type="match status" value="1"/>
</dbReference>
<gene>
    <name evidence="10" type="ORF">EJ913_18895</name>
</gene>
<organism evidence="10 11">
    <name type="scientific">Azospirillum doebereinerae</name>
    <dbReference type="NCBI Taxonomy" id="92933"/>
    <lineage>
        <taxon>Bacteria</taxon>
        <taxon>Pseudomonadati</taxon>
        <taxon>Pseudomonadota</taxon>
        <taxon>Alphaproteobacteria</taxon>
        <taxon>Rhodospirillales</taxon>
        <taxon>Azospirillaceae</taxon>
        <taxon>Azospirillum</taxon>
    </lineage>
</organism>
<name>A0A3S0WTM9_9PROT</name>
<evidence type="ECO:0000259" key="9">
    <source>
        <dbReference type="Pfam" id="PF13844"/>
    </source>
</evidence>
<dbReference type="EC" id="2.4.1.255" evidence="3"/>
<dbReference type="InterPro" id="IPR029489">
    <property type="entry name" value="OGT/SEC/SPY_C"/>
</dbReference>
<feature type="domain" description="O-GlcNAc transferase C-terminal" evidence="9">
    <location>
        <begin position="360"/>
        <end position="511"/>
    </location>
</feature>
<dbReference type="PROSITE" id="PS50005">
    <property type="entry name" value="TPR"/>
    <property type="match status" value="4"/>
</dbReference>
<dbReference type="SUPFAM" id="SSF53756">
    <property type="entry name" value="UDP-Glycosyltransferase/glycogen phosphorylase"/>
    <property type="match status" value="1"/>
</dbReference>
<proteinExistence type="inferred from homology"/>
<sequence>MATIQDTLATALAHHQAGRLGEAAALYRAVLDAAPGHADALHLLGVAHLQAGHPVEAEALIRAAIAADRRTADYHDNLGSALKAQGRLEDAAAAHRQAIRLRPDFAQALYNLGNALDGLGRRDEAVAAYRQAAAKRPGYARASFNLGNALAALGRRDEAIAAYGAAVAADREFVEAHANRGALLLALGHLAEAGPALARALALRPDHATALANRAAVLLALGHGAQADDVARRAATAQPELAEAFLQLGEVRQRANRLAEAGDTYAAALVRSPDLAEAHANLALVRQTQGELDAADIGIRRALVLRPDLSEARSNLAYLQLFRPGATLAGALEAHRAWDAVHGAPLRAGWKKHRPVSGPADRPLTVGILSGDFRRHPAGQFAVRTVEALPAQGVRLFLYANQTEDDDLTARFRAAAERWVPVATLSDAELAERIRADRPDVLIDLAGHNARGRPGVFARKPAPIQAAWSGYMATTGMAAVDLLIADRHHVPEGAEALYSERVLRMPDAFIAYDPPDGAPDPVPPPCLSGAPVTFGSFNILTKLNGPVLDAWADILTRVPGSRLLMKTKALSCPITAALWRSKLTGAGIAPERVTMVGATSSLEHMAWCASVDVALDPFPFAGSTTTLETLWMGVPVVTLPGETFSSRHSLAFLTVAGVEGCVAHDAREYVELAAGWAGDPARLATLRAGLRARMAGGPLCDGPRLAEHLAHSLRTERDRAARST</sequence>
<keyword evidence="6" id="KW-0677">Repeat</keyword>
<evidence type="ECO:0000256" key="5">
    <source>
        <dbReference type="ARBA" id="ARBA00022679"/>
    </source>
</evidence>
<evidence type="ECO:0000256" key="3">
    <source>
        <dbReference type="ARBA" id="ARBA00011970"/>
    </source>
</evidence>
<dbReference type="PANTHER" id="PTHR44835">
    <property type="entry name" value="UDP-N-ACETYLGLUCOSAMINE--PEPTIDE N-ACETYLGLUCOSAMINYLTRANSFERASE SPINDLY-RELATED"/>
    <property type="match status" value="1"/>
</dbReference>
<dbReference type="Pfam" id="PF13844">
    <property type="entry name" value="Glyco_transf_41"/>
    <property type="match status" value="2"/>
</dbReference>
<dbReference type="Proteomes" id="UP000280346">
    <property type="component" value="Unassembled WGS sequence"/>
</dbReference>
<evidence type="ECO:0000256" key="2">
    <source>
        <dbReference type="ARBA" id="ARBA00005386"/>
    </source>
</evidence>